<keyword evidence="2" id="KW-0808">Transferase</keyword>
<dbReference type="PROSITE" id="PS51186">
    <property type="entry name" value="GNAT"/>
    <property type="match status" value="1"/>
</dbReference>
<dbReference type="GO" id="GO:0016747">
    <property type="term" value="F:acyltransferase activity, transferring groups other than amino-acyl groups"/>
    <property type="evidence" value="ECO:0007669"/>
    <property type="project" value="InterPro"/>
</dbReference>
<dbReference type="InterPro" id="IPR051531">
    <property type="entry name" value="N-acetyltransferase"/>
</dbReference>
<evidence type="ECO:0000313" key="3">
    <source>
        <dbReference type="Proteomes" id="UP000031189"/>
    </source>
</evidence>
<dbReference type="Pfam" id="PF13302">
    <property type="entry name" value="Acetyltransf_3"/>
    <property type="match status" value="1"/>
</dbReference>
<dbReference type="RefSeq" id="WP_039678062.1">
    <property type="nucleotide sequence ID" value="NZ_JAWGXO010000007.1"/>
</dbReference>
<dbReference type="Gene3D" id="3.40.630.30">
    <property type="match status" value="1"/>
</dbReference>
<dbReference type="SUPFAM" id="SSF55729">
    <property type="entry name" value="Acyl-CoA N-acyltransferases (Nat)"/>
    <property type="match status" value="1"/>
</dbReference>
<dbReference type="InterPro" id="IPR016181">
    <property type="entry name" value="Acyl_CoA_acyltransferase"/>
</dbReference>
<reference evidence="2 3" key="1">
    <citation type="submission" date="2014-12" db="EMBL/GenBank/DDBJ databases">
        <title>Draft genome sequence of Terrisporobacter sp. 08-306576, isolated from the blood culture of a bacteremia patient.</title>
        <authorList>
            <person name="Lund L.C."/>
            <person name="Sydenham T.V."/>
            <person name="Hogh S.V."/>
            <person name="Skov M.N."/>
            <person name="Kemp M."/>
            <person name="Justesen U.S."/>
        </authorList>
    </citation>
    <scope>NUCLEOTIDE SEQUENCE [LARGE SCALE GENOMIC DNA]</scope>
    <source>
        <strain evidence="2 3">08-306576</strain>
    </source>
</reference>
<sequence>MDNIFGYKIYNSQYPQMKIIETPRFILRPATLQDVPDIYEYLSQEKVVQYLPFKAHKTINDTKRFVQLFFINNYKQGKVGNYVIYHKSDKKVIGNIGINNIRTRSKEGEIGICINPKYWGNNYATELTVTTLITGFELMNLDKLVAITYSDNKYTPKSLSNLGFEYLKTYKPRKTLQMSHRFELTKNDYLKLKKEYLPDLINSFY</sequence>
<dbReference type="OrthoDB" id="9785602at2"/>
<keyword evidence="3" id="KW-1185">Reference proteome</keyword>
<dbReference type="EMBL" id="JWHR01000013">
    <property type="protein sequence ID" value="KHS58764.1"/>
    <property type="molecule type" value="Genomic_DNA"/>
</dbReference>
<dbReference type="STRING" id="1577792.QX51_01120"/>
<dbReference type="Proteomes" id="UP000031189">
    <property type="component" value="Unassembled WGS sequence"/>
</dbReference>
<dbReference type="PANTHER" id="PTHR43792">
    <property type="entry name" value="GNAT FAMILY, PUTATIVE (AFU_ORTHOLOGUE AFUA_3G00765)-RELATED-RELATED"/>
    <property type="match status" value="1"/>
</dbReference>
<dbReference type="AlphaFoldDB" id="A0A0B3W0V4"/>
<accession>A0A0B3W0V4</accession>
<feature type="domain" description="N-acetyltransferase" evidence="1">
    <location>
        <begin position="25"/>
        <end position="183"/>
    </location>
</feature>
<protein>
    <submittedName>
        <fullName evidence="2">Acetyltransferase</fullName>
    </submittedName>
</protein>
<gene>
    <name evidence="2" type="ORF">QX51_01120</name>
</gene>
<proteinExistence type="predicted"/>
<organism evidence="2 3">
    <name type="scientific">Terrisporobacter othiniensis</name>
    <dbReference type="NCBI Taxonomy" id="1577792"/>
    <lineage>
        <taxon>Bacteria</taxon>
        <taxon>Bacillati</taxon>
        <taxon>Bacillota</taxon>
        <taxon>Clostridia</taxon>
        <taxon>Peptostreptococcales</taxon>
        <taxon>Peptostreptococcaceae</taxon>
        <taxon>Terrisporobacter</taxon>
    </lineage>
</organism>
<comment type="caution">
    <text evidence="2">The sequence shown here is derived from an EMBL/GenBank/DDBJ whole genome shotgun (WGS) entry which is preliminary data.</text>
</comment>
<evidence type="ECO:0000259" key="1">
    <source>
        <dbReference type="PROSITE" id="PS51186"/>
    </source>
</evidence>
<dbReference type="InterPro" id="IPR000182">
    <property type="entry name" value="GNAT_dom"/>
</dbReference>
<name>A0A0B3W0V4_9FIRM</name>
<evidence type="ECO:0000313" key="2">
    <source>
        <dbReference type="EMBL" id="KHS58764.1"/>
    </source>
</evidence>